<feature type="active site" description="Proton acceptor" evidence="12">
    <location>
        <position position="8"/>
    </location>
</feature>
<evidence type="ECO:0000256" key="6">
    <source>
        <dbReference type="ARBA" id="ARBA00018464"/>
    </source>
</evidence>
<evidence type="ECO:0000256" key="8">
    <source>
        <dbReference type="ARBA" id="ARBA00022605"/>
    </source>
</evidence>
<protein>
    <recommendedName>
        <fullName evidence="6 12">1-(5-phosphoribosyl)-5-[(5-phosphoribosylamino)methylideneamino] imidazole-4-carboxamide isomerase</fullName>
        <ecNumber evidence="5 12">5.3.1.16</ecNumber>
    </recommendedName>
    <alternativeName>
        <fullName evidence="11 12">Phosphoribosylformimino-5-aminoimidazole carboxamide ribotide isomerase</fullName>
    </alternativeName>
</protein>
<evidence type="ECO:0000256" key="14">
    <source>
        <dbReference type="RuleBase" id="RU003658"/>
    </source>
</evidence>
<dbReference type="InterPro" id="IPR044524">
    <property type="entry name" value="Isoase_HisA-like"/>
</dbReference>
<comment type="pathway">
    <text evidence="3 12 14">Amino-acid biosynthesis; L-histidine biosynthesis; L-histidine from 5-phospho-alpha-D-ribose 1-diphosphate: step 4/9.</text>
</comment>
<dbReference type="Proteomes" id="UP000199476">
    <property type="component" value="Unassembled WGS sequence"/>
</dbReference>
<comment type="subcellular location">
    <subcellularLocation>
        <location evidence="2 12 14">Cytoplasm</location>
    </subcellularLocation>
</comment>
<dbReference type="STRING" id="321763.SAMN04488692_11065"/>
<dbReference type="RefSeq" id="WP_089760028.1">
    <property type="nucleotide sequence ID" value="NZ_FNGO01000010.1"/>
</dbReference>
<dbReference type="InterPro" id="IPR006062">
    <property type="entry name" value="His_biosynth"/>
</dbReference>
<dbReference type="InterPro" id="IPR013785">
    <property type="entry name" value="Aldolase_TIM"/>
</dbReference>
<keyword evidence="8 12" id="KW-0028">Amino-acid biosynthesis</keyword>
<evidence type="ECO:0000256" key="4">
    <source>
        <dbReference type="ARBA" id="ARBA00009667"/>
    </source>
</evidence>
<evidence type="ECO:0000256" key="12">
    <source>
        <dbReference type="HAMAP-Rule" id="MF_01014"/>
    </source>
</evidence>
<sequence>MKVIPAVDILDGKAVSLYQGDFDRREVEKDDPLAIAKNFCEQGADELHIVDLDGAREGYPGNKGLIMNILEDLPEVKIQVGGGIRSISTAREYLQAGADAVIIGTAAIKNPYLIGEMIQEFGGDRVIVSLDAEEGELAISGWEEKCGVGIKTQLARIIEHGVERLIYTDIDKDGTLEGPDIQEIKSVGRYEIEVTASGGISSLEEIERLAEHGIDRAIVGTALYKEKIEPEDLWDDE</sequence>
<dbReference type="GO" id="GO:0003949">
    <property type="term" value="F:1-(5-phosphoribosyl)-5-[(5-phosphoribosylamino)methylideneamino]imidazole-4-carboxamide isomerase activity"/>
    <property type="evidence" value="ECO:0007669"/>
    <property type="project" value="UniProtKB-UniRule"/>
</dbReference>
<dbReference type="PANTHER" id="PTHR43090">
    <property type="entry name" value="1-(5-PHOSPHORIBOSYL)-5-[(5-PHOSPHORIBOSYLAMINO)METHYLIDENEAMINO] IMIDAZOLE-4-CARBOXAMIDE ISOMERASE"/>
    <property type="match status" value="1"/>
</dbReference>
<gene>
    <name evidence="12" type="primary">hisA</name>
    <name evidence="15" type="ORF">SAMN04488692_11065</name>
</gene>
<dbReference type="Gene3D" id="3.20.20.70">
    <property type="entry name" value="Aldolase class I"/>
    <property type="match status" value="1"/>
</dbReference>
<keyword evidence="9 12" id="KW-0368">Histidine biosynthesis</keyword>
<dbReference type="EMBL" id="FNGO01000010">
    <property type="protein sequence ID" value="SDL85474.1"/>
    <property type="molecule type" value="Genomic_DNA"/>
</dbReference>
<dbReference type="CDD" id="cd04732">
    <property type="entry name" value="HisA"/>
    <property type="match status" value="1"/>
</dbReference>
<reference evidence="15 16" key="1">
    <citation type="submission" date="2016-10" db="EMBL/GenBank/DDBJ databases">
        <authorList>
            <person name="de Groot N.N."/>
        </authorList>
    </citation>
    <scope>NUCLEOTIDE SEQUENCE [LARGE SCALE GENOMIC DNA]</scope>
    <source>
        <strain evidence="15 16">SLAS-1</strain>
    </source>
</reference>
<evidence type="ECO:0000313" key="16">
    <source>
        <dbReference type="Proteomes" id="UP000199476"/>
    </source>
</evidence>
<dbReference type="SUPFAM" id="SSF51366">
    <property type="entry name" value="Ribulose-phoshate binding barrel"/>
    <property type="match status" value="1"/>
</dbReference>
<evidence type="ECO:0000256" key="10">
    <source>
        <dbReference type="ARBA" id="ARBA00023235"/>
    </source>
</evidence>
<accession>A0A1G9NGH8</accession>
<organism evidence="15 16">
    <name type="scientific">Halarsenatibacter silvermanii</name>
    <dbReference type="NCBI Taxonomy" id="321763"/>
    <lineage>
        <taxon>Bacteria</taxon>
        <taxon>Bacillati</taxon>
        <taxon>Bacillota</taxon>
        <taxon>Clostridia</taxon>
        <taxon>Halanaerobiales</taxon>
        <taxon>Halarsenatibacteraceae</taxon>
        <taxon>Halarsenatibacter</taxon>
    </lineage>
</organism>
<dbReference type="InterPro" id="IPR023016">
    <property type="entry name" value="HisA/PriA"/>
</dbReference>
<evidence type="ECO:0000256" key="1">
    <source>
        <dbReference type="ARBA" id="ARBA00000901"/>
    </source>
</evidence>
<evidence type="ECO:0000256" key="3">
    <source>
        <dbReference type="ARBA" id="ARBA00005133"/>
    </source>
</evidence>
<evidence type="ECO:0000256" key="2">
    <source>
        <dbReference type="ARBA" id="ARBA00004496"/>
    </source>
</evidence>
<dbReference type="GO" id="GO:0000162">
    <property type="term" value="P:L-tryptophan biosynthetic process"/>
    <property type="evidence" value="ECO:0007669"/>
    <property type="project" value="TreeGrafter"/>
</dbReference>
<dbReference type="AlphaFoldDB" id="A0A1G9NGH8"/>
<dbReference type="GO" id="GO:0005737">
    <property type="term" value="C:cytoplasm"/>
    <property type="evidence" value="ECO:0007669"/>
    <property type="project" value="UniProtKB-SubCell"/>
</dbReference>
<dbReference type="InterPro" id="IPR006063">
    <property type="entry name" value="HisA_bact_arch"/>
</dbReference>
<evidence type="ECO:0000256" key="9">
    <source>
        <dbReference type="ARBA" id="ARBA00023102"/>
    </source>
</evidence>
<dbReference type="NCBIfam" id="TIGR00007">
    <property type="entry name" value="1-(5-phosphoribosyl)-5-[(5-phosphoribosylamino)methylideneamino]imidazole-4-carboxamide isomerase"/>
    <property type="match status" value="1"/>
</dbReference>
<keyword evidence="10 12" id="KW-0413">Isomerase</keyword>
<keyword evidence="7 12" id="KW-0963">Cytoplasm</keyword>
<comment type="catalytic activity">
    <reaction evidence="1 12 14">
        <text>1-(5-phospho-beta-D-ribosyl)-5-[(5-phospho-beta-D-ribosylamino)methylideneamino]imidazole-4-carboxamide = 5-[(5-phospho-1-deoxy-D-ribulos-1-ylimino)methylamino]-1-(5-phospho-beta-D-ribosyl)imidazole-4-carboxamide</text>
        <dbReference type="Rhea" id="RHEA:15469"/>
        <dbReference type="ChEBI" id="CHEBI:58435"/>
        <dbReference type="ChEBI" id="CHEBI:58525"/>
        <dbReference type="EC" id="5.3.1.16"/>
    </reaction>
</comment>
<evidence type="ECO:0000256" key="11">
    <source>
        <dbReference type="ARBA" id="ARBA00030547"/>
    </source>
</evidence>
<evidence type="ECO:0000256" key="5">
    <source>
        <dbReference type="ARBA" id="ARBA00012550"/>
    </source>
</evidence>
<evidence type="ECO:0000313" key="15">
    <source>
        <dbReference type="EMBL" id="SDL85474.1"/>
    </source>
</evidence>
<dbReference type="Pfam" id="PF00977">
    <property type="entry name" value="His_biosynth"/>
    <property type="match status" value="1"/>
</dbReference>
<feature type="active site" description="Proton donor" evidence="12">
    <location>
        <position position="131"/>
    </location>
</feature>
<dbReference type="OrthoDB" id="9781903at2"/>
<dbReference type="InterPro" id="IPR011060">
    <property type="entry name" value="RibuloseP-bd_barrel"/>
</dbReference>
<name>A0A1G9NGH8_9FIRM</name>
<evidence type="ECO:0000256" key="13">
    <source>
        <dbReference type="RuleBase" id="RU003657"/>
    </source>
</evidence>
<dbReference type="PANTHER" id="PTHR43090:SF2">
    <property type="entry name" value="1-(5-PHOSPHORIBOSYL)-5-[(5-PHOSPHORIBOSYLAMINO)METHYLIDENEAMINO] IMIDAZOLE-4-CARBOXAMIDE ISOMERASE"/>
    <property type="match status" value="1"/>
</dbReference>
<keyword evidence="16" id="KW-1185">Reference proteome</keyword>
<dbReference type="EC" id="5.3.1.16" evidence="5 12"/>
<proteinExistence type="inferred from homology"/>
<dbReference type="FunFam" id="3.20.20.70:FF:000009">
    <property type="entry name" value="1-(5-phosphoribosyl)-5-[(5-phosphoribosylamino)methylideneamino] imidazole-4-carboxamide isomerase"/>
    <property type="match status" value="1"/>
</dbReference>
<evidence type="ECO:0000256" key="7">
    <source>
        <dbReference type="ARBA" id="ARBA00022490"/>
    </source>
</evidence>
<dbReference type="GO" id="GO:0000105">
    <property type="term" value="P:L-histidine biosynthetic process"/>
    <property type="evidence" value="ECO:0007669"/>
    <property type="project" value="UniProtKB-UniRule"/>
</dbReference>
<dbReference type="UniPathway" id="UPA00031">
    <property type="reaction ID" value="UER00009"/>
</dbReference>
<comment type="similarity">
    <text evidence="4 12 13">Belongs to the HisA/HisF family.</text>
</comment>
<dbReference type="HAMAP" id="MF_01014">
    <property type="entry name" value="HisA"/>
    <property type="match status" value="1"/>
</dbReference>